<sequence>MFNEIIITIKNVNDDIKKRNTNEMYKEKQLELIEKLHLKLKEWREEKIMKLKEEEKIEKLKKIEILRQNKIEKRKQELRNLKNKERLNEYYQMVEEKEKMKIIKEKEIKRLEEIKQIEISQYNQERIEYRKKEYQNHLLEKKKKKEEEIKLKELHKLHLEKIRSSVAVRAEIDHERVKKPTISSMKSKSIYDNNNIFEINGYSDKQIMKDKRIRIAEILQKEGLLQNNYAKSIMNILTPSKNNYRNQSKITFN</sequence>
<gene>
    <name evidence="3" type="ORF">BCR32DRAFT_329163</name>
</gene>
<dbReference type="PANTHER" id="PTHR21549">
    <property type="entry name" value="MUTATED IN BLADDER CANCER 1"/>
    <property type="match status" value="1"/>
</dbReference>
<evidence type="ECO:0000256" key="2">
    <source>
        <dbReference type="SAM" id="Coils"/>
    </source>
</evidence>
<proteinExistence type="predicted"/>
<protein>
    <recommendedName>
        <fullName evidence="5">Trichohyalin-plectin-homology domain-containing protein</fullName>
    </recommendedName>
</protein>
<dbReference type="Proteomes" id="UP000193944">
    <property type="component" value="Unassembled WGS sequence"/>
</dbReference>
<reference evidence="3 4" key="1">
    <citation type="submission" date="2016-08" db="EMBL/GenBank/DDBJ databases">
        <title>A Parts List for Fungal Cellulosomes Revealed by Comparative Genomics.</title>
        <authorList>
            <consortium name="DOE Joint Genome Institute"/>
            <person name="Haitjema C.H."/>
            <person name="Gilmore S.P."/>
            <person name="Henske J.K."/>
            <person name="Solomon K.V."/>
            <person name="De Groot R."/>
            <person name="Kuo A."/>
            <person name="Mondo S.J."/>
            <person name="Salamov A.A."/>
            <person name="Labutti K."/>
            <person name="Zhao Z."/>
            <person name="Chiniquy J."/>
            <person name="Barry K."/>
            <person name="Brewer H.M."/>
            <person name="Purvine S.O."/>
            <person name="Wright A.T."/>
            <person name="Boxma B."/>
            <person name="Van Alen T."/>
            <person name="Hackstein J.H."/>
            <person name="Baker S.E."/>
            <person name="Grigoriev I.V."/>
            <person name="O'Malley M.A."/>
        </authorList>
    </citation>
    <scope>NUCLEOTIDE SEQUENCE [LARGE SCALE GENOMIC DNA]</scope>
    <source>
        <strain evidence="3 4">S4</strain>
    </source>
</reference>
<dbReference type="AlphaFoldDB" id="A0A1Y1WTT1"/>
<dbReference type="PANTHER" id="PTHR21549:SF1">
    <property type="entry name" value="COILED-COIL DOMAIN-CONTAINING PROTEIN 148"/>
    <property type="match status" value="1"/>
</dbReference>
<evidence type="ECO:0000313" key="4">
    <source>
        <dbReference type="Proteomes" id="UP000193944"/>
    </source>
</evidence>
<comment type="caution">
    <text evidence="3">The sequence shown here is derived from an EMBL/GenBank/DDBJ whole genome shotgun (WGS) entry which is preliminary data.</text>
</comment>
<evidence type="ECO:0008006" key="5">
    <source>
        <dbReference type="Google" id="ProtNLM"/>
    </source>
</evidence>
<evidence type="ECO:0000313" key="3">
    <source>
        <dbReference type="EMBL" id="ORX76852.1"/>
    </source>
</evidence>
<accession>A0A1Y1WTT1</accession>
<dbReference type="InterPro" id="IPR039902">
    <property type="entry name" value="CCDC148/CCDC112"/>
</dbReference>
<organism evidence="3 4">
    <name type="scientific">Anaeromyces robustus</name>
    <dbReference type="NCBI Taxonomy" id="1754192"/>
    <lineage>
        <taxon>Eukaryota</taxon>
        <taxon>Fungi</taxon>
        <taxon>Fungi incertae sedis</taxon>
        <taxon>Chytridiomycota</taxon>
        <taxon>Chytridiomycota incertae sedis</taxon>
        <taxon>Neocallimastigomycetes</taxon>
        <taxon>Neocallimastigales</taxon>
        <taxon>Neocallimastigaceae</taxon>
        <taxon>Anaeromyces</taxon>
    </lineage>
</organism>
<keyword evidence="1 2" id="KW-0175">Coiled coil</keyword>
<dbReference type="EMBL" id="MCFG01000275">
    <property type="protein sequence ID" value="ORX76852.1"/>
    <property type="molecule type" value="Genomic_DNA"/>
</dbReference>
<dbReference type="OrthoDB" id="448087at2759"/>
<evidence type="ECO:0000256" key="1">
    <source>
        <dbReference type="ARBA" id="ARBA00023054"/>
    </source>
</evidence>
<name>A0A1Y1WTT1_9FUNG</name>
<feature type="coiled-coil region" evidence="2">
    <location>
        <begin position="26"/>
        <end position="114"/>
    </location>
</feature>
<keyword evidence="4" id="KW-1185">Reference proteome</keyword>
<reference evidence="3 4" key="2">
    <citation type="submission" date="2016-08" db="EMBL/GenBank/DDBJ databases">
        <title>Pervasive Adenine N6-methylation of Active Genes in Fungi.</title>
        <authorList>
            <consortium name="DOE Joint Genome Institute"/>
            <person name="Mondo S.J."/>
            <person name="Dannebaum R.O."/>
            <person name="Kuo R.C."/>
            <person name="Labutti K."/>
            <person name="Haridas S."/>
            <person name="Kuo A."/>
            <person name="Salamov A."/>
            <person name="Ahrendt S.R."/>
            <person name="Lipzen A."/>
            <person name="Sullivan W."/>
            <person name="Andreopoulos W.B."/>
            <person name="Clum A."/>
            <person name="Lindquist E."/>
            <person name="Daum C."/>
            <person name="Ramamoorthy G.K."/>
            <person name="Gryganskyi A."/>
            <person name="Culley D."/>
            <person name="Magnuson J.K."/>
            <person name="James T.Y."/>
            <person name="O'Malley M.A."/>
            <person name="Stajich J.E."/>
            <person name="Spatafora J.W."/>
            <person name="Visel A."/>
            <person name="Grigoriev I.V."/>
        </authorList>
    </citation>
    <scope>NUCLEOTIDE SEQUENCE [LARGE SCALE GENOMIC DNA]</scope>
    <source>
        <strain evidence="3 4">S4</strain>
    </source>
</reference>